<feature type="domain" description="Retrotransposon gag" evidence="1">
    <location>
        <begin position="21"/>
        <end position="92"/>
    </location>
</feature>
<accession>A0A4Y1RJI4</accession>
<protein>
    <recommendedName>
        <fullName evidence="1">Retrotransposon gag domain-containing protein</fullName>
    </recommendedName>
</protein>
<evidence type="ECO:0000259" key="1">
    <source>
        <dbReference type="Pfam" id="PF03732"/>
    </source>
</evidence>
<gene>
    <name evidence="2" type="ORF">Prudu_015657</name>
</gene>
<proteinExistence type="predicted"/>
<dbReference type="InterPro" id="IPR005162">
    <property type="entry name" value="Retrotrans_gag_dom"/>
</dbReference>
<evidence type="ECO:0000313" key="2">
    <source>
        <dbReference type="EMBL" id="BBH04501.1"/>
    </source>
</evidence>
<sequence>MEDYFAWYDLTDAHKLRIGKMTLQGAARQYWNSVEEQLYQFGQPPVTLWDKMKLKLREQYLPTFYCHLLYDQLWTLSQGRLPVTEFHARFIEHKIRAGIVKNPTSPCPALSMVFVTMSNVKFRGSVRILWKMHIATHWKLKFFCVHNVDTQGILGTLPLLLQTVVLLALNMALPVHLLLQYLQQKKDQPHPWLLISNAIIATLRATSPLVVLIEL</sequence>
<dbReference type="Pfam" id="PF03732">
    <property type="entry name" value="Retrotrans_gag"/>
    <property type="match status" value="1"/>
</dbReference>
<dbReference type="EMBL" id="AP019302">
    <property type="protein sequence ID" value="BBH04501.1"/>
    <property type="molecule type" value="Genomic_DNA"/>
</dbReference>
<reference evidence="2" key="1">
    <citation type="journal article" date="2019" name="Science">
        <title>Mutation of a bHLH transcription factor allowed almond domestication.</title>
        <authorList>
            <person name="Sanchez-Perez R."/>
            <person name="Pavan S."/>
            <person name="Mazzeo R."/>
            <person name="Moldovan C."/>
            <person name="Aiese Cigliano R."/>
            <person name="Del Cueto J."/>
            <person name="Ricciardi F."/>
            <person name="Lotti C."/>
            <person name="Ricciardi L."/>
            <person name="Dicenta F."/>
            <person name="Lopez-Marques R.L."/>
            <person name="Lindberg Moller B."/>
        </authorList>
    </citation>
    <scope>NUCLEOTIDE SEQUENCE</scope>
</reference>
<dbReference type="AlphaFoldDB" id="A0A4Y1RJI4"/>
<name>A0A4Y1RJI4_PRUDU</name>
<organism evidence="2">
    <name type="scientific">Prunus dulcis</name>
    <name type="common">Almond</name>
    <name type="synonym">Amygdalus dulcis</name>
    <dbReference type="NCBI Taxonomy" id="3755"/>
    <lineage>
        <taxon>Eukaryota</taxon>
        <taxon>Viridiplantae</taxon>
        <taxon>Streptophyta</taxon>
        <taxon>Embryophyta</taxon>
        <taxon>Tracheophyta</taxon>
        <taxon>Spermatophyta</taxon>
        <taxon>Magnoliopsida</taxon>
        <taxon>eudicotyledons</taxon>
        <taxon>Gunneridae</taxon>
        <taxon>Pentapetalae</taxon>
        <taxon>rosids</taxon>
        <taxon>fabids</taxon>
        <taxon>Rosales</taxon>
        <taxon>Rosaceae</taxon>
        <taxon>Amygdaloideae</taxon>
        <taxon>Amygdaleae</taxon>
        <taxon>Prunus</taxon>
    </lineage>
</organism>